<evidence type="ECO:0000313" key="8">
    <source>
        <dbReference type="EMBL" id="ASC72440.1"/>
    </source>
</evidence>
<evidence type="ECO:0000256" key="2">
    <source>
        <dbReference type="ARBA" id="ARBA00022603"/>
    </source>
</evidence>
<dbReference type="PANTHER" id="PTHR16458">
    <property type="entry name" value="GLYCINE N-METHYLTRANSFERASE"/>
    <property type="match status" value="1"/>
</dbReference>
<dbReference type="Pfam" id="PF13649">
    <property type="entry name" value="Methyltransf_25"/>
    <property type="match status" value="1"/>
</dbReference>
<keyword evidence="9" id="KW-1185">Reference proteome</keyword>
<evidence type="ECO:0000313" key="9">
    <source>
        <dbReference type="Proteomes" id="UP000191901"/>
    </source>
</evidence>
<dbReference type="GO" id="GO:0051289">
    <property type="term" value="P:protein homotetramerization"/>
    <property type="evidence" value="ECO:0007669"/>
    <property type="project" value="TreeGrafter"/>
</dbReference>
<dbReference type="GO" id="GO:0006730">
    <property type="term" value="P:one-carbon metabolic process"/>
    <property type="evidence" value="ECO:0007669"/>
    <property type="project" value="TreeGrafter"/>
</dbReference>
<dbReference type="EMBL" id="CP021983">
    <property type="protein sequence ID" value="ASC72440.1"/>
    <property type="molecule type" value="Genomic_DNA"/>
</dbReference>
<dbReference type="RefSeq" id="WP_080807129.1">
    <property type="nucleotide sequence ID" value="NZ_CP021983.2"/>
</dbReference>
<dbReference type="SUPFAM" id="SSF53335">
    <property type="entry name" value="S-adenosyl-L-methionine-dependent methyltransferases"/>
    <property type="match status" value="2"/>
</dbReference>
<dbReference type="OrthoDB" id="9791837at2"/>
<dbReference type="GO" id="GO:0052729">
    <property type="term" value="F:dimethylglycine N-methyltransferase activity"/>
    <property type="evidence" value="ECO:0007669"/>
    <property type="project" value="UniProtKB-ARBA"/>
</dbReference>
<evidence type="ECO:0000256" key="3">
    <source>
        <dbReference type="ARBA" id="ARBA00022679"/>
    </source>
</evidence>
<keyword evidence="3" id="KW-0808">Transferase</keyword>
<dbReference type="InterPro" id="IPR029063">
    <property type="entry name" value="SAM-dependent_MTases_sf"/>
</dbReference>
<organism evidence="8 9">
    <name type="scientific">Halomicronema hongdechloris C2206</name>
    <dbReference type="NCBI Taxonomy" id="1641165"/>
    <lineage>
        <taxon>Bacteria</taxon>
        <taxon>Bacillati</taxon>
        <taxon>Cyanobacteriota</taxon>
        <taxon>Cyanophyceae</taxon>
        <taxon>Nodosilineales</taxon>
        <taxon>Nodosilineaceae</taxon>
        <taxon>Halomicronema</taxon>
    </lineage>
</organism>
<dbReference type="GO" id="GO:0016594">
    <property type="term" value="F:glycine binding"/>
    <property type="evidence" value="ECO:0007669"/>
    <property type="project" value="TreeGrafter"/>
</dbReference>
<dbReference type="STRING" id="1641165.XM38_07305"/>
<dbReference type="CDD" id="cd02440">
    <property type="entry name" value="AdoMet_MTases"/>
    <property type="match status" value="2"/>
</dbReference>
<dbReference type="FunFam" id="3.40.50.150:FF:000461">
    <property type="entry name" value="Sarcosine/dimethylglycine N-methyltransferase"/>
    <property type="match status" value="1"/>
</dbReference>
<keyword evidence="2" id="KW-0489">Methyltransferase</keyword>
<evidence type="ECO:0000256" key="1">
    <source>
        <dbReference type="ARBA" id="ARBA00008361"/>
    </source>
</evidence>
<protein>
    <submittedName>
        <fullName evidence="8">Glycine/sarcosine N-methyltransferase</fullName>
    </submittedName>
</protein>
<dbReference type="GO" id="GO:0006111">
    <property type="term" value="P:regulation of gluconeogenesis"/>
    <property type="evidence" value="ECO:0007669"/>
    <property type="project" value="TreeGrafter"/>
</dbReference>
<dbReference type="GO" id="GO:0046500">
    <property type="term" value="P:S-adenosylmethionine metabolic process"/>
    <property type="evidence" value="ECO:0007669"/>
    <property type="project" value="TreeGrafter"/>
</dbReference>
<dbReference type="PANTHER" id="PTHR16458:SF2">
    <property type="entry name" value="GLYCINE N-METHYLTRANSFERASE"/>
    <property type="match status" value="1"/>
</dbReference>
<dbReference type="Proteomes" id="UP000191901">
    <property type="component" value="Chromosome"/>
</dbReference>
<dbReference type="InterPro" id="IPR014369">
    <property type="entry name" value="Gly/Sar_N_MeTrfase"/>
</dbReference>
<dbReference type="GO" id="GO:0017174">
    <property type="term" value="F:glycine N-methyltransferase activity"/>
    <property type="evidence" value="ECO:0007669"/>
    <property type="project" value="InterPro"/>
</dbReference>
<evidence type="ECO:0000256" key="5">
    <source>
        <dbReference type="ARBA" id="ARBA00060542"/>
    </source>
</evidence>
<evidence type="ECO:0000259" key="6">
    <source>
        <dbReference type="Pfam" id="PF08241"/>
    </source>
</evidence>
<dbReference type="KEGG" id="hhg:XM38_033970"/>
<dbReference type="InterPro" id="IPR013216">
    <property type="entry name" value="Methyltransf_11"/>
</dbReference>
<comment type="similarity">
    <text evidence="1">Belongs to the methyltransferase superfamily.</text>
</comment>
<dbReference type="GO" id="GO:0032259">
    <property type="term" value="P:methylation"/>
    <property type="evidence" value="ECO:0007669"/>
    <property type="project" value="UniProtKB-KW"/>
</dbReference>
<accession>A0A1Z3HQ43</accession>
<dbReference type="GO" id="GO:0042802">
    <property type="term" value="F:identical protein binding"/>
    <property type="evidence" value="ECO:0007669"/>
    <property type="project" value="TreeGrafter"/>
</dbReference>
<dbReference type="Gene3D" id="3.40.50.150">
    <property type="entry name" value="Vaccinia Virus protein VP39"/>
    <property type="match status" value="2"/>
</dbReference>
<reference evidence="8 9" key="1">
    <citation type="journal article" date="2016" name="Biochim. Biophys. Acta">
        <title>Characterization of red-shifted phycobilisomes isolated from the chlorophyll f-containing cyanobacterium Halomicronema hongdechloris.</title>
        <authorList>
            <person name="Li Y."/>
            <person name="Lin Y."/>
            <person name="Garvey C.J."/>
            <person name="Birch D."/>
            <person name="Corkery R.W."/>
            <person name="Loughlin P.C."/>
            <person name="Scheer H."/>
            <person name="Willows R.D."/>
            <person name="Chen M."/>
        </authorList>
    </citation>
    <scope>NUCLEOTIDE SEQUENCE [LARGE SCALE GENOMIC DNA]</scope>
    <source>
        <strain evidence="8 9">C2206</strain>
    </source>
</reference>
<dbReference type="InterPro" id="IPR041698">
    <property type="entry name" value="Methyltransf_25"/>
</dbReference>
<evidence type="ECO:0000259" key="7">
    <source>
        <dbReference type="Pfam" id="PF13649"/>
    </source>
</evidence>
<feature type="domain" description="Methyltransferase type 11" evidence="6">
    <location>
        <begin position="349"/>
        <end position="447"/>
    </location>
</feature>
<sequence length="557" mass="64646">MKTEYRDLNLRRQRQDYGSDPLSVRKTDHYQAEYIQSFVSKWDRLIGWDLREESEGDFFIDILRRHGVKKILDAATGTGFHSIRLLKAGFDVVSADGSPEMLAKAFENGRRQGLILRTVQADWRWLNRDIHEQFDAILCLGNSFTHLFAENDRRRTLAEFYAALNHDGILILDQRNYDVILDQGYRSKHAYYYCGQDVKVEPEYVDEGLARFRYQFPDQSVFHLNMYPLRKQYTCRLLREVGFQKIKTYGDFQETYRHEDQDFFIHIASKQYVDKSQEPVSMKAVETVDTAREYYNSQSADQFYASVWGGEDIHIGLYDHENDSVFEASQRTVEKMASLLDLTNRPTVLDIGAGYGGAGRYLAKHFNCPVTCLNLSEVQNQRNRQLNFDQGLQNLVKVVTGNFEDVPEGDNTFDVIWSQDAILHSGDRLRVLKEVSRVIKDNGEFIFTDPMQSDNCPPGVLQPVLDRIHLDSLGSPAFYRQAAASLGFDEVEFVDLSHQLVNHYSHILKTVQDTEPEARQRCGDDYIDRMKKGLQHWIEAGQNGYLTWGIFHFRKRR</sequence>
<dbReference type="AlphaFoldDB" id="A0A1Z3HQ43"/>
<dbReference type="GO" id="GO:1904047">
    <property type="term" value="F:S-adenosyl-L-methionine binding"/>
    <property type="evidence" value="ECO:0007669"/>
    <property type="project" value="TreeGrafter"/>
</dbReference>
<dbReference type="GO" id="GO:0046498">
    <property type="term" value="P:S-adenosylhomocysteine metabolic process"/>
    <property type="evidence" value="ECO:0007669"/>
    <property type="project" value="TreeGrafter"/>
</dbReference>
<feature type="domain" description="Methyltransferase" evidence="7">
    <location>
        <begin position="71"/>
        <end position="168"/>
    </location>
</feature>
<dbReference type="PROSITE" id="PS51600">
    <property type="entry name" value="SAM_GNMT"/>
    <property type="match status" value="1"/>
</dbReference>
<name>A0A1Z3HQ43_9CYAN</name>
<dbReference type="GO" id="GO:0005829">
    <property type="term" value="C:cytosol"/>
    <property type="evidence" value="ECO:0007669"/>
    <property type="project" value="TreeGrafter"/>
</dbReference>
<keyword evidence="4" id="KW-0949">S-adenosyl-L-methionine</keyword>
<dbReference type="GO" id="GO:1901052">
    <property type="term" value="P:sarcosine metabolic process"/>
    <property type="evidence" value="ECO:0007669"/>
    <property type="project" value="TreeGrafter"/>
</dbReference>
<gene>
    <name evidence="8" type="ORF">XM38_033970</name>
</gene>
<dbReference type="GO" id="GO:0019286">
    <property type="term" value="P:glycine betaine biosynthetic process from glycine"/>
    <property type="evidence" value="ECO:0007669"/>
    <property type="project" value="UniProtKB-ARBA"/>
</dbReference>
<proteinExistence type="inferred from homology"/>
<dbReference type="Gene3D" id="3.30.46.10">
    <property type="entry name" value="Glycine N-methyltransferase, chain A, domain 1"/>
    <property type="match status" value="1"/>
</dbReference>
<evidence type="ECO:0000256" key="4">
    <source>
        <dbReference type="ARBA" id="ARBA00022691"/>
    </source>
</evidence>
<comment type="pathway">
    <text evidence="5">Amine and polyamine biosynthesis; betaine biosynthesis via glycine pathway; betaine from glycine: step 3/3.</text>
</comment>
<dbReference type="Pfam" id="PF08241">
    <property type="entry name" value="Methyltransf_11"/>
    <property type="match status" value="1"/>
</dbReference>